<evidence type="ECO:0000256" key="19">
    <source>
        <dbReference type="SAM" id="MobiDB-lite"/>
    </source>
</evidence>
<dbReference type="Pfam" id="PF09011">
    <property type="entry name" value="HMG_box_2"/>
    <property type="match status" value="1"/>
</dbReference>
<evidence type="ECO:0000256" key="5">
    <source>
        <dbReference type="ARBA" id="ARBA00022454"/>
    </source>
</evidence>
<evidence type="ECO:0000256" key="13">
    <source>
        <dbReference type="ARBA" id="ARBA00023163"/>
    </source>
</evidence>
<dbReference type="FunFam" id="1.10.30.10:FF:000050">
    <property type="entry name" value="Nuclear autoantigen Sp-100"/>
    <property type="match status" value="1"/>
</dbReference>
<dbReference type="GO" id="GO:0005694">
    <property type="term" value="C:chromosome"/>
    <property type="evidence" value="ECO:0007669"/>
    <property type="project" value="UniProtKB-SubCell"/>
</dbReference>
<evidence type="ECO:0000256" key="3">
    <source>
        <dbReference type="ARBA" id="ARBA00004496"/>
    </source>
</evidence>
<evidence type="ECO:0000256" key="12">
    <source>
        <dbReference type="ARBA" id="ARBA00023125"/>
    </source>
</evidence>
<feature type="DNA-binding region" description="HMG box" evidence="18">
    <location>
        <begin position="156"/>
        <end position="226"/>
    </location>
</feature>
<dbReference type="Proteomes" id="UP000694569">
    <property type="component" value="Unplaced"/>
</dbReference>
<keyword evidence="22" id="KW-1185">Reference proteome</keyword>
<comment type="subcellular location">
    <subcellularLocation>
        <location evidence="2">Chromosome</location>
    </subcellularLocation>
    <subcellularLocation>
        <location evidence="3">Cytoplasm</location>
    </subcellularLocation>
    <subcellularLocation>
        <location evidence="1">Nucleus</location>
    </subcellularLocation>
</comment>
<proteinExistence type="inferred from homology"/>
<keyword evidence="11" id="KW-0175">Coiled coil</keyword>
<evidence type="ECO:0000256" key="10">
    <source>
        <dbReference type="ARBA" id="ARBA00023015"/>
    </source>
</evidence>
<evidence type="ECO:0000256" key="15">
    <source>
        <dbReference type="ARBA" id="ARBA00070772"/>
    </source>
</evidence>
<accession>A0A8C5MMP2</accession>
<evidence type="ECO:0000256" key="14">
    <source>
        <dbReference type="ARBA" id="ARBA00023242"/>
    </source>
</evidence>
<sequence length="343" mass="39025">MRWASNAECVCARWASNAESVQGIKYRERAGHQIQRACWASNTEGVCWASNTECVCAHWASNTERVLGIKYRVCAGHQMQSVCARWASNTDCVCARWASNAESVQSIKYRGRVLGIKYRVCAGHQMQSVCVRWASNAECVCARWASNAECDRSCFPSQPLQYIELHRHSIGEEHKKNHPDASVNFSEFSKKCSERWRTMSAKEKGKFEDMAKTDKVRYEREIKSYIPPKGETKTRFKDPNAPKRPPSAFFLFCSDFRPKIKGEHPGLTIGDVAKKLGEMWNNTASDDKVPYERKAGKLKEKYEKDVAAYRAKGKVEPGKKAPAKPEKSKKEEDDDEEDEDDDD</sequence>
<evidence type="ECO:0000256" key="4">
    <source>
        <dbReference type="ARBA" id="ARBA00008774"/>
    </source>
</evidence>
<evidence type="ECO:0000313" key="22">
    <source>
        <dbReference type="Proteomes" id="UP000694569"/>
    </source>
</evidence>
<evidence type="ECO:0000259" key="20">
    <source>
        <dbReference type="PROSITE" id="PS50118"/>
    </source>
</evidence>
<dbReference type="OrthoDB" id="1919336at2759"/>
<dbReference type="AlphaFoldDB" id="A0A8C5MMP2"/>
<keyword evidence="7" id="KW-0597">Phosphoprotein</keyword>
<keyword evidence="9" id="KW-0832">Ubl conjugation</keyword>
<evidence type="ECO:0000256" key="7">
    <source>
        <dbReference type="ARBA" id="ARBA00022553"/>
    </source>
</evidence>
<keyword evidence="13" id="KW-0804">Transcription</keyword>
<dbReference type="PANTHER" id="PTHR48112:SF12">
    <property type="entry name" value="HIGH MOBILITY GROUP PROTEIN B1-LIKE 1-RELATED"/>
    <property type="match status" value="1"/>
</dbReference>
<evidence type="ECO:0000256" key="18">
    <source>
        <dbReference type="PROSITE-ProRule" id="PRU00267"/>
    </source>
</evidence>
<dbReference type="InterPro" id="IPR036910">
    <property type="entry name" value="HMG_box_dom_sf"/>
</dbReference>
<keyword evidence="6" id="KW-0963">Cytoplasm</keyword>
<evidence type="ECO:0000256" key="11">
    <source>
        <dbReference type="ARBA" id="ARBA00023054"/>
    </source>
</evidence>
<feature type="region of interest" description="Disordered" evidence="19">
    <location>
        <begin position="308"/>
        <end position="343"/>
    </location>
</feature>
<evidence type="ECO:0000256" key="2">
    <source>
        <dbReference type="ARBA" id="ARBA00004286"/>
    </source>
</evidence>
<evidence type="ECO:0000256" key="8">
    <source>
        <dbReference type="ARBA" id="ARBA00022737"/>
    </source>
</evidence>
<evidence type="ECO:0000256" key="6">
    <source>
        <dbReference type="ARBA" id="ARBA00022490"/>
    </source>
</evidence>
<dbReference type="SUPFAM" id="SSF47095">
    <property type="entry name" value="HMG-box"/>
    <property type="match status" value="2"/>
</dbReference>
<feature type="compositionally biased region" description="Basic and acidic residues" evidence="19">
    <location>
        <begin position="308"/>
        <end position="331"/>
    </location>
</feature>
<evidence type="ECO:0000256" key="16">
    <source>
        <dbReference type="ARBA" id="ARBA00078562"/>
    </source>
</evidence>
<name>A0A8C5MMP2_9ANUR</name>
<dbReference type="GO" id="GO:0005634">
    <property type="term" value="C:nucleus"/>
    <property type="evidence" value="ECO:0007669"/>
    <property type="project" value="UniProtKB-SubCell"/>
</dbReference>
<dbReference type="GO" id="GO:0006357">
    <property type="term" value="P:regulation of transcription by RNA polymerase II"/>
    <property type="evidence" value="ECO:0007669"/>
    <property type="project" value="TreeGrafter"/>
</dbReference>
<dbReference type="PRINTS" id="PR00886">
    <property type="entry name" value="HIGHMOBLTY12"/>
</dbReference>
<comment type="similarity">
    <text evidence="4">Belongs to the HMGB family.</text>
</comment>
<reference evidence="21" key="1">
    <citation type="submission" date="2025-08" db="UniProtKB">
        <authorList>
            <consortium name="Ensembl"/>
        </authorList>
    </citation>
    <scope>IDENTIFICATION</scope>
</reference>
<dbReference type="CDD" id="cd21978">
    <property type="entry name" value="HMG-box_HMGB_rpt1"/>
    <property type="match status" value="1"/>
</dbReference>
<dbReference type="GeneTree" id="ENSGT00950000183120"/>
<keyword evidence="10" id="KW-0805">Transcription regulation</keyword>
<dbReference type="PANTHER" id="PTHR48112">
    <property type="entry name" value="HIGH MOBILITY GROUP PROTEIN DSP1"/>
    <property type="match status" value="1"/>
</dbReference>
<evidence type="ECO:0000313" key="21">
    <source>
        <dbReference type="Ensembl" id="ENSLLEP00000014386.1"/>
    </source>
</evidence>
<reference evidence="21" key="2">
    <citation type="submission" date="2025-09" db="UniProtKB">
        <authorList>
            <consortium name="Ensembl"/>
        </authorList>
    </citation>
    <scope>IDENTIFICATION</scope>
</reference>
<dbReference type="Ensembl" id="ENSLLET00000014949.1">
    <property type="protein sequence ID" value="ENSLLEP00000014386.1"/>
    <property type="gene ID" value="ENSLLEG00000009149.1"/>
</dbReference>
<keyword evidence="12 18" id="KW-0238">DNA-binding</keyword>
<keyword evidence="5" id="KW-0158">Chromosome</keyword>
<feature type="compositionally biased region" description="Acidic residues" evidence="19">
    <location>
        <begin position="332"/>
        <end position="343"/>
    </location>
</feature>
<dbReference type="InterPro" id="IPR009071">
    <property type="entry name" value="HMG_box_dom"/>
</dbReference>
<evidence type="ECO:0000256" key="1">
    <source>
        <dbReference type="ARBA" id="ARBA00004123"/>
    </source>
</evidence>
<dbReference type="InterPro" id="IPR050342">
    <property type="entry name" value="HMGB"/>
</dbReference>
<dbReference type="FunFam" id="1.10.30.10:FF:000015">
    <property type="entry name" value="high mobility group protein B1"/>
    <property type="match status" value="1"/>
</dbReference>
<dbReference type="SMART" id="SM00398">
    <property type="entry name" value="HMG"/>
    <property type="match status" value="2"/>
</dbReference>
<dbReference type="Pfam" id="PF00505">
    <property type="entry name" value="HMG_box"/>
    <property type="match status" value="1"/>
</dbReference>
<evidence type="ECO:0000256" key="9">
    <source>
        <dbReference type="ARBA" id="ARBA00022843"/>
    </source>
</evidence>
<dbReference type="Gene3D" id="1.10.30.10">
    <property type="entry name" value="High mobility group box domain"/>
    <property type="match status" value="2"/>
</dbReference>
<feature type="domain" description="HMG box" evidence="20">
    <location>
        <begin position="156"/>
        <end position="226"/>
    </location>
</feature>
<keyword evidence="8" id="KW-0677">Repeat</keyword>
<dbReference type="CDD" id="cd21979">
    <property type="entry name" value="HMG-box_HMGB_rpt2"/>
    <property type="match status" value="1"/>
</dbReference>
<organism evidence="21 22">
    <name type="scientific">Leptobrachium leishanense</name>
    <name type="common">Leishan spiny toad</name>
    <dbReference type="NCBI Taxonomy" id="445787"/>
    <lineage>
        <taxon>Eukaryota</taxon>
        <taxon>Metazoa</taxon>
        <taxon>Chordata</taxon>
        <taxon>Craniata</taxon>
        <taxon>Vertebrata</taxon>
        <taxon>Euteleostomi</taxon>
        <taxon>Amphibia</taxon>
        <taxon>Batrachia</taxon>
        <taxon>Anura</taxon>
        <taxon>Pelobatoidea</taxon>
        <taxon>Megophryidae</taxon>
        <taxon>Leptobrachium</taxon>
    </lineage>
</organism>
<feature type="DNA-binding region" description="HMG box" evidence="18">
    <location>
        <begin position="242"/>
        <end position="310"/>
    </location>
</feature>
<feature type="domain" description="HMG box" evidence="20">
    <location>
        <begin position="242"/>
        <end position="310"/>
    </location>
</feature>
<dbReference type="PROSITE" id="PS50118">
    <property type="entry name" value="HMG_BOX_2"/>
    <property type="match status" value="2"/>
</dbReference>
<evidence type="ECO:0000256" key="17">
    <source>
        <dbReference type="ARBA" id="ARBA00082015"/>
    </source>
</evidence>
<keyword evidence="14 18" id="KW-0539">Nucleus</keyword>
<dbReference type="GO" id="GO:0005737">
    <property type="term" value="C:cytoplasm"/>
    <property type="evidence" value="ECO:0007669"/>
    <property type="project" value="UniProtKB-SubCell"/>
</dbReference>
<protein>
    <recommendedName>
        <fullName evidence="15">Nuclear autoantigen Sp-100</fullName>
    </recommendedName>
    <alternativeName>
        <fullName evidence="17">Nuclear dot-associated Sp100 protein</fullName>
    </alternativeName>
    <alternativeName>
        <fullName evidence="16">Speckled 100 kDa</fullName>
    </alternativeName>
</protein>
<dbReference type="GO" id="GO:0003677">
    <property type="term" value="F:DNA binding"/>
    <property type="evidence" value="ECO:0007669"/>
    <property type="project" value="UniProtKB-UniRule"/>
</dbReference>